<feature type="binding site" evidence="4">
    <location>
        <position position="102"/>
    </location>
    <ligand>
        <name>ATP</name>
        <dbReference type="ChEBI" id="CHEBI:30616"/>
    </ligand>
</feature>
<dbReference type="RefSeq" id="WP_271884406.1">
    <property type="nucleotide sequence ID" value="NZ_CP067136.1"/>
</dbReference>
<dbReference type="Pfam" id="PF02222">
    <property type="entry name" value="ATP-grasp"/>
    <property type="match status" value="1"/>
</dbReference>
<dbReference type="EMBL" id="CP067136">
    <property type="protein sequence ID" value="WCR07420.1"/>
    <property type="molecule type" value="Genomic_DNA"/>
</dbReference>
<feature type="binding site" evidence="4">
    <location>
        <begin position="147"/>
        <end position="153"/>
    </location>
    <ligand>
        <name>ATP</name>
        <dbReference type="ChEBI" id="CHEBI:30616"/>
    </ligand>
</feature>
<dbReference type="NCBIfam" id="TIGR01161">
    <property type="entry name" value="purK"/>
    <property type="match status" value="1"/>
</dbReference>
<dbReference type="InterPro" id="IPR016185">
    <property type="entry name" value="PreATP-grasp_dom_sf"/>
</dbReference>
<comment type="function">
    <text evidence="5">Catalyzes the ATP-dependent conversion of 5-aminoimidazole ribonucleotide (AIR) and HCO(3)- to N5-carboxyaminoimidazole ribonucleotide (N5-CAIR).</text>
</comment>
<dbReference type="PANTHER" id="PTHR11609:SF5">
    <property type="entry name" value="PHOSPHORIBOSYLAMINOIMIDAZOLE CARBOXYLASE"/>
    <property type="match status" value="1"/>
</dbReference>
<feature type="binding site" evidence="4">
    <location>
        <begin position="256"/>
        <end position="257"/>
    </location>
    <ligand>
        <name>ATP</name>
        <dbReference type="ChEBI" id="CHEBI:30616"/>
    </ligand>
</feature>
<keyword evidence="8" id="KW-1185">Reference proteome</keyword>
<evidence type="ECO:0000256" key="2">
    <source>
        <dbReference type="ARBA" id="ARBA00022755"/>
    </source>
</evidence>
<keyword evidence="3 4" id="KW-0067">ATP-binding</keyword>
<evidence type="ECO:0000313" key="8">
    <source>
        <dbReference type="Proteomes" id="UP001219349"/>
    </source>
</evidence>
<dbReference type="PROSITE" id="PS50975">
    <property type="entry name" value="ATP_GRASP"/>
    <property type="match status" value="1"/>
</dbReference>
<dbReference type="Gene3D" id="3.30.470.20">
    <property type="entry name" value="ATP-grasp fold, B domain"/>
    <property type="match status" value="1"/>
</dbReference>
<evidence type="ECO:0000256" key="5">
    <source>
        <dbReference type="RuleBase" id="RU361200"/>
    </source>
</evidence>
<reference evidence="7 8" key="1">
    <citation type="submission" date="2021-01" db="EMBL/GenBank/DDBJ databases">
        <title>Biogeographic distribution of Paracoccus.</title>
        <authorList>
            <person name="Hollensteiner J."/>
            <person name="Leineberger J."/>
            <person name="Brinkhoff T."/>
            <person name="Daniel R."/>
        </authorList>
    </citation>
    <scope>NUCLEOTIDE SEQUENCE [LARGE SCALE GENOMIC DNA]</scope>
    <source>
        <strain evidence="7 8">KCTC 22803</strain>
    </source>
</reference>
<dbReference type="InterPro" id="IPR013815">
    <property type="entry name" value="ATP_grasp_subdomain_1"/>
</dbReference>
<dbReference type="NCBIfam" id="NF004679">
    <property type="entry name" value="PRK06019.1-5"/>
    <property type="match status" value="1"/>
</dbReference>
<dbReference type="SUPFAM" id="SSF51246">
    <property type="entry name" value="Rudiment single hybrid motif"/>
    <property type="match status" value="1"/>
</dbReference>
<keyword evidence="1 4" id="KW-0547">Nucleotide-binding</keyword>
<dbReference type="Pfam" id="PF17769">
    <property type="entry name" value="PurK_C"/>
    <property type="match status" value="1"/>
</dbReference>
<proteinExistence type="inferred from homology"/>
<evidence type="ECO:0000313" key="7">
    <source>
        <dbReference type="EMBL" id="WCR07420.1"/>
    </source>
</evidence>
<dbReference type="InterPro" id="IPR005875">
    <property type="entry name" value="PurK"/>
</dbReference>
<organism evidence="7 8">
    <name type="scientific">Paracoccus fistulariae</name>
    <dbReference type="NCBI Taxonomy" id="658446"/>
    <lineage>
        <taxon>Bacteria</taxon>
        <taxon>Pseudomonadati</taxon>
        <taxon>Pseudomonadota</taxon>
        <taxon>Alphaproteobacteria</taxon>
        <taxon>Rhodobacterales</taxon>
        <taxon>Paracoccaceae</taxon>
        <taxon>Paracoccus</taxon>
    </lineage>
</organism>
<dbReference type="InterPro" id="IPR003135">
    <property type="entry name" value="ATP-grasp_carboxylate-amine"/>
</dbReference>
<dbReference type="InterPro" id="IPR054350">
    <property type="entry name" value="PurT/PurK_preATP-grasp"/>
</dbReference>
<dbReference type="SUPFAM" id="SSF56059">
    <property type="entry name" value="Glutathione synthetase ATP-binding domain-like"/>
    <property type="match status" value="1"/>
</dbReference>
<feature type="domain" description="ATP-grasp" evidence="6">
    <location>
        <begin position="106"/>
        <end position="286"/>
    </location>
</feature>
<sequence length="345" mass="36566">MTEIRTIGILGGGQLGRMLSVAASRLGLRCHIYEPGAAPAADVAHQVTTAPYEDEAALRAFADSVDVITYEFENVPTSALDLLESIRPIRPNRRALAVSQDRLSEKSFLNEIGLATAPFADVPDEAALAGAIGQIGAPSILKTRRLGYDGKGQVRITDPATAEWTGAPSVLEGFVDFSAEISVIIARGEDGRVAAFDPGLNVHRDGILHTTTVPCGLPARATTDAVLIAARIANALDYIGVLGVELFVTPAGLIVNEIAPRVHNSGHWTQAGCAVDQFEQHIRAVAGLPLGDGKRYADVVMENLIGEDVARVPELLQSPNTQLHLYGKGAPRPGRKMGHVNRITG</sequence>
<dbReference type="HAMAP" id="MF_01928">
    <property type="entry name" value="PurK"/>
    <property type="match status" value="1"/>
</dbReference>
<comment type="function">
    <text evidence="4">Catalyzes the ATP-dependent conversion of 5-aminoimidazole ribonucleotide (AIR) and HCO(3)(-) to N5-carboxyaminoimidazole ribonucleotide (N5-CAIR).</text>
</comment>
<dbReference type="Gene3D" id="3.30.1490.20">
    <property type="entry name" value="ATP-grasp fold, A domain"/>
    <property type="match status" value="1"/>
</dbReference>
<dbReference type="InterPro" id="IPR011761">
    <property type="entry name" value="ATP-grasp"/>
</dbReference>
<dbReference type="InterPro" id="IPR011054">
    <property type="entry name" value="Rudment_hybrid_motif"/>
</dbReference>
<dbReference type="InterPro" id="IPR040686">
    <property type="entry name" value="PurK_C"/>
</dbReference>
<comment type="subunit">
    <text evidence="4 5">Homodimer.</text>
</comment>
<evidence type="ECO:0000256" key="3">
    <source>
        <dbReference type="ARBA" id="ARBA00022840"/>
    </source>
</evidence>
<accession>A0ABY7SKJ9</accession>
<protein>
    <recommendedName>
        <fullName evidence="4 5">N5-carboxyaminoimidazole ribonucleotide synthase</fullName>
        <shortName evidence="4 5">N5-CAIR synthase</shortName>
        <ecNumber evidence="4 5">6.3.4.18</ecNumber>
    </recommendedName>
    <alternativeName>
        <fullName evidence="4 5">5-(carboxyamino)imidazole ribonucleotide synthetase</fullName>
    </alternativeName>
</protein>
<dbReference type="Pfam" id="PF22660">
    <property type="entry name" value="RS_preATP-grasp-like"/>
    <property type="match status" value="1"/>
</dbReference>
<keyword evidence="2 4" id="KW-0658">Purine biosynthesis</keyword>
<feature type="binding site" evidence="4">
    <location>
        <position position="142"/>
    </location>
    <ligand>
        <name>ATP</name>
        <dbReference type="ChEBI" id="CHEBI:30616"/>
    </ligand>
</feature>
<evidence type="ECO:0000256" key="1">
    <source>
        <dbReference type="ARBA" id="ARBA00022741"/>
    </source>
</evidence>
<comment type="similarity">
    <text evidence="4 5">Belongs to the PurK/PurT family.</text>
</comment>
<dbReference type="EC" id="6.3.4.18" evidence="4 5"/>
<feature type="binding site" evidence="4">
    <location>
        <begin position="172"/>
        <end position="175"/>
    </location>
    <ligand>
        <name>ATP</name>
        <dbReference type="ChEBI" id="CHEBI:30616"/>
    </ligand>
</feature>
<feature type="binding site" evidence="4">
    <location>
        <position position="180"/>
    </location>
    <ligand>
        <name>ATP</name>
        <dbReference type="ChEBI" id="CHEBI:30616"/>
    </ligand>
</feature>
<evidence type="ECO:0000256" key="4">
    <source>
        <dbReference type="HAMAP-Rule" id="MF_01928"/>
    </source>
</evidence>
<evidence type="ECO:0000259" key="6">
    <source>
        <dbReference type="PROSITE" id="PS50975"/>
    </source>
</evidence>
<dbReference type="GO" id="GO:0034028">
    <property type="term" value="F:5-(carboxyamino)imidazole ribonucleotide synthase activity"/>
    <property type="evidence" value="ECO:0007669"/>
    <property type="project" value="UniProtKB-EC"/>
</dbReference>
<name>A0ABY7SKJ9_9RHOB</name>
<dbReference type="Gene3D" id="3.40.50.20">
    <property type="match status" value="1"/>
</dbReference>
<feature type="binding site" evidence="4">
    <location>
        <position position="203"/>
    </location>
    <ligand>
        <name>ATP</name>
        <dbReference type="ChEBI" id="CHEBI:30616"/>
    </ligand>
</feature>
<comment type="catalytic activity">
    <reaction evidence="4 5">
        <text>5-amino-1-(5-phospho-beta-D-ribosyl)imidazole + hydrogencarbonate + ATP = 5-carboxyamino-1-(5-phospho-D-ribosyl)imidazole + ADP + phosphate + 2 H(+)</text>
        <dbReference type="Rhea" id="RHEA:19317"/>
        <dbReference type="ChEBI" id="CHEBI:15378"/>
        <dbReference type="ChEBI" id="CHEBI:17544"/>
        <dbReference type="ChEBI" id="CHEBI:30616"/>
        <dbReference type="ChEBI" id="CHEBI:43474"/>
        <dbReference type="ChEBI" id="CHEBI:58730"/>
        <dbReference type="ChEBI" id="CHEBI:137981"/>
        <dbReference type="ChEBI" id="CHEBI:456216"/>
        <dbReference type="EC" id="6.3.4.18"/>
    </reaction>
</comment>
<dbReference type="Proteomes" id="UP001219349">
    <property type="component" value="Chromosome"/>
</dbReference>
<comment type="pathway">
    <text evidence="4 5">Purine metabolism; IMP biosynthesis via de novo pathway; 5-amino-1-(5-phospho-D-ribosyl)imidazole-4-carboxylate from 5-amino-1-(5-phospho-D-ribosyl)imidazole (N5-CAIR route): step 1/2.</text>
</comment>
<keyword evidence="4 5" id="KW-0436">Ligase</keyword>
<dbReference type="PANTHER" id="PTHR11609">
    <property type="entry name" value="PURINE BIOSYNTHESIS PROTEIN 6/7, PUR6/7"/>
    <property type="match status" value="1"/>
</dbReference>
<dbReference type="SUPFAM" id="SSF52440">
    <property type="entry name" value="PreATP-grasp domain"/>
    <property type="match status" value="1"/>
</dbReference>
<dbReference type="NCBIfam" id="NF004676">
    <property type="entry name" value="PRK06019.1-2"/>
    <property type="match status" value="1"/>
</dbReference>
<gene>
    <name evidence="4 5" type="primary">purK</name>
    <name evidence="7" type="ORF">JHX87_00750</name>
</gene>